<evidence type="ECO:0000259" key="1">
    <source>
        <dbReference type="PROSITE" id="PS50075"/>
    </source>
</evidence>
<keyword evidence="3" id="KW-1185">Reference proteome</keyword>
<accession>A0A366HYM4</accession>
<name>A0A366HYM4_9GAMM</name>
<sequence>MSNNTAVVTEDKIKEIVEIALDKELDQFDMSANFYKNYEMDSLGAVALLVETQKMFKIKISESIMSKILTGNDLREFILKLIQERNDADGK</sequence>
<dbReference type="Gene3D" id="1.10.1200.10">
    <property type="entry name" value="ACP-like"/>
    <property type="match status" value="1"/>
</dbReference>
<organism evidence="2 3">
    <name type="scientific">Brenneria salicis ATCC 15712 = DSM 30166</name>
    <dbReference type="NCBI Taxonomy" id="714314"/>
    <lineage>
        <taxon>Bacteria</taxon>
        <taxon>Pseudomonadati</taxon>
        <taxon>Pseudomonadota</taxon>
        <taxon>Gammaproteobacteria</taxon>
        <taxon>Enterobacterales</taxon>
        <taxon>Pectobacteriaceae</taxon>
        <taxon>Brenneria</taxon>
    </lineage>
</organism>
<reference evidence="2 3" key="1">
    <citation type="submission" date="2018-06" db="EMBL/GenBank/DDBJ databases">
        <title>Genomic Encyclopedia of Type Strains, Phase IV (KMG-IV): sequencing the most valuable type-strain genomes for metagenomic binning, comparative biology and taxonomic classification.</title>
        <authorList>
            <person name="Goeker M."/>
        </authorList>
    </citation>
    <scope>NUCLEOTIDE SEQUENCE [LARGE SCALE GENOMIC DNA]</scope>
    <source>
        <strain evidence="2 3">DSM 30166</strain>
    </source>
</reference>
<dbReference type="PROSITE" id="PS50075">
    <property type="entry name" value="CARRIER"/>
    <property type="match status" value="1"/>
</dbReference>
<dbReference type="EMBL" id="QNRY01000060">
    <property type="protein sequence ID" value="RBP57717.1"/>
    <property type="molecule type" value="Genomic_DNA"/>
</dbReference>
<dbReference type="RefSeq" id="WP_169050425.1">
    <property type="nucleotide sequence ID" value="NZ_AGJP01000001.1"/>
</dbReference>
<proteinExistence type="predicted"/>
<dbReference type="Proteomes" id="UP000253046">
    <property type="component" value="Unassembled WGS sequence"/>
</dbReference>
<dbReference type="AlphaFoldDB" id="A0A366HYM4"/>
<dbReference type="InterPro" id="IPR036736">
    <property type="entry name" value="ACP-like_sf"/>
</dbReference>
<dbReference type="InterPro" id="IPR009081">
    <property type="entry name" value="PP-bd_ACP"/>
</dbReference>
<evidence type="ECO:0000313" key="3">
    <source>
        <dbReference type="Proteomes" id="UP000253046"/>
    </source>
</evidence>
<evidence type="ECO:0000313" key="2">
    <source>
        <dbReference type="EMBL" id="RBP57717.1"/>
    </source>
</evidence>
<dbReference type="Pfam" id="PF00550">
    <property type="entry name" value="PP-binding"/>
    <property type="match status" value="1"/>
</dbReference>
<comment type="caution">
    <text evidence="2">The sequence shown here is derived from an EMBL/GenBank/DDBJ whole genome shotgun (WGS) entry which is preliminary data.</text>
</comment>
<feature type="domain" description="Carrier" evidence="1">
    <location>
        <begin position="7"/>
        <end position="82"/>
    </location>
</feature>
<dbReference type="SUPFAM" id="SSF47336">
    <property type="entry name" value="ACP-like"/>
    <property type="match status" value="1"/>
</dbReference>
<protein>
    <submittedName>
        <fullName evidence="2">Acyl carrier protein</fullName>
    </submittedName>
</protein>
<gene>
    <name evidence="2" type="ORF">DES54_1602</name>
</gene>